<sequence>MNKILICALMCALAPAAFAAEPSFQNLKKLDTVDGYTTYGGESKSGDEFYIFVDGGKKDGQIASINLASVFDGYPGFALVQGKTLADYLRNGDKAEFYYSQCADKTVRKLDEANKVLGETVPAAKLNGVGKMAAHISCMAEEDYKKNQENKNKITCFAKIPFSDGLCYTGRLKMKILKIARKKMKKH</sequence>
<gene>
    <name evidence="2" type="ORF">NEIELOOT_00480</name>
</gene>
<evidence type="ECO:0000313" key="2">
    <source>
        <dbReference type="EMBL" id="EFE50774.1"/>
    </source>
</evidence>
<keyword evidence="1" id="KW-0732">Signal</keyword>
<dbReference type="AlphaFoldDB" id="D4DN55"/>
<proteinExistence type="predicted"/>
<comment type="caution">
    <text evidence="2">The sequence shown here is derived from an EMBL/GenBank/DDBJ whole genome shotgun (WGS) entry which is preliminary data.</text>
</comment>
<name>D4DN55_NEIEG</name>
<accession>D4DN55</accession>
<evidence type="ECO:0000313" key="3">
    <source>
        <dbReference type="Proteomes" id="UP000005536"/>
    </source>
</evidence>
<evidence type="ECO:0000256" key="1">
    <source>
        <dbReference type="SAM" id="SignalP"/>
    </source>
</evidence>
<dbReference type="Proteomes" id="UP000005536">
    <property type="component" value="Unassembled WGS sequence"/>
</dbReference>
<dbReference type="STRING" id="546263.NELON_06780"/>
<reference evidence="2 3" key="1">
    <citation type="submission" date="2010-02" db="EMBL/GenBank/DDBJ databases">
        <authorList>
            <person name="Weinstock G."/>
            <person name="Sodergren E."/>
            <person name="Clifton S."/>
            <person name="Fulton L."/>
            <person name="Fulton B."/>
            <person name="Courtney L."/>
            <person name="Fronick C."/>
            <person name="Harrison M."/>
            <person name="Strong C."/>
            <person name="Farmer C."/>
            <person name="Delahaunty K."/>
            <person name="Markovic C."/>
            <person name="Hall O."/>
            <person name="Minx P."/>
            <person name="Tomlinson C."/>
            <person name="Mitreva M."/>
            <person name="Nelson J."/>
            <person name="Hou S."/>
            <person name="Wollam A."/>
            <person name="Pepin K.H."/>
            <person name="Johnson M."/>
            <person name="Bhonagiri V."/>
            <person name="Zhang X."/>
            <person name="Suruliraj S."/>
            <person name="Warren W."/>
            <person name="Chinwalla A."/>
            <person name="Mardis E.R."/>
            <person name="Wilson R.K."/>
        </authorList>
    </citation>
    <scope>NUCLEOTIDE SEQUENCE [LARGE SCALE GENOMIC DNA]</scope>
    <source>
        <strain evidence="2 3">ATCC 29315</strain>
    </source>
</reference>
<feature type="signal peptide" evidence="1">
    <location>
        <begin position="1"/>
        <end position="19"/>
    </location>
</feature>
<dbReference type="EMBL" id="ADBF01000012">
    <property type="protein sequence ID" value="EFE50774.1"/>
    <property type="molecule type" value="Genomic_DNA"/>
</dbReference>
<protein>
    <submittedName>
        <fullName evidence="2">Uncharacterized protein</fullName>
    </submittedName>
</protein>
<feature type="chain" id="PRO_5003055660" evidence="1">
    <location>
        <begin position="20"/>
        <end position="187"/>
    </location>
</feature>
<organism evidence="2 3">
    <name type="scientific">Neisseria elongata subsp. glycolytica ATCC 29315</name>
    <dbReference type="NCBI Taxonomy" id="546263"/>
    <lineage>
        <taxon>Bacteria</taxon>
        <taxon>Pseudomonadati</taxon>
        <taxon>Pseudomonadota</taxon>
        <taxon>Betaproteobacteria</taxon>
        <taxon>Neisseriales</taxon>
        <taxon>Neisseriaceae</taxon>
        <taxon>Neisseria</taxon>
    </lineage>
</organism>